<evidence type="ECO:0000313" key="2">
    <source>
        <dbReference type="Proteomes" id="UP000644610"/>
    </source>
</evidence>
<dbReference type="Proteomes" id="UP000644610">
    <property type="component" value="Unassembled WGS sequence"/>
</dbReference>
<sequence>MADVVGDFTVSITRPSFRALLITCTLRQQEIDVYAEALPDSTDADWSIVLNGTLYWTRPATTALTEPEKQALRAVLAKRAETEGLRIRWD</sequence>
<dbReference type="AlphaFoldDB" id="A0A8J3UPL1"/>
<name>A0A8J3UPL1_9ACTN</name>
<accession>A0A8J3UPL1</accession>
<evidence type="ECO:0000313" key="1">
    <source>
        <dbReference type="EMBL" id="GII49663.1"/>
    </source>
</evidence>
<comment type="caution">
    <text evidence="1">The sequence shown here is derived from an EMBL/GenBank/DDBJ whole genome shotgun (WGS) entry which is preliminary data.</text>
</comment>
<dbReference type="RefSeq" id="WP_203979198.1">
    <property type="nucleotide sequence ID" value="NZ_BAAAKY010000010.1"/>
</dbReference>
<reference evidence="1" key="1">
    <citation type="submission" date="2021-01" db="EMBL/GenBank/DDBJ databases">
        <title>Whole genome shotgun sequence of Planotetraspora silvatica NBRC 100141.</title>
        <authorList>
            <person name="Komaki H."/>
            <person name="Tamura T."/>
        </authorList>
    </citation>
    <scope>NUCLEOTIDE SEQUENCE</scope>
    <source>
        <strain evidence="1">NBRC 100141</strain>
    </source>
</reference>
<gene>
    <name evidence="1" type="ORF">Psi02_60870</name>
</gene>
<dbReference type="EMBL" id="BOOQ01000044">
    <property type="protein sequence ID" value="GII49663.1"/>
    <property type="molecule type" value="Genomic_DNA"/>
</dbReference>
<proteinExistence type="predicted"/>
<organism evidence="1 2">
    <name type="scientific">Planotetraspora silvatica</name>
    <dbReference type="NCBI Taxonomy" id="234614"/>
    <lineage>
        <taxon>Bacteria</taxon>
        <taxon>Bacillati</taxon>
        <taxon>Actinomycetota</taxon>
        <taxon>Actinomycetes</taxon>
        <taxon>Streptosporangiales</taxon>
        <taxon>Streptosporangiaceae</taxon>
        <taxon>Planotetraspora</taxon>
    </lineage>
</organism>
<protein>
    <submittedName>
        <fullName evidence="1">Uncharacterized protein</fullName>
    </submittedName>
</protein>
<keyword evidence="2" id="KW-1185">Reference proteome</keyword>